<reference evidence="1 2" key="1">
    <citation type="journal article" date="2014" name="Genome Announc.">
        <title>Draft Genome Sequences of Two Isolates of the Roseobacter Group, Sulfitobacter sp. Strains 3SOLIMAR09 and 1FIGIMAR09, from Harbors of Mallorca Island (Mediterranean Sea).</title>
        <authorList>
            <person name="Mas-Llado M."/>
            <person name="Pina-Villalonga J.M."/>
            <person name="Brunet-Galmes I."/>
            <person name="Nogales B."/>
            <person name="Bosch R."/>
        </authorList>
    </citation>
    <scope>NUCLEOTIDE SEQUENCE [LARGE SCALE GENOMIC DNA]</scope>
    <source>
        <strain evidence="1 2">1FIGIMAR09</strain>
    </source>
</reference>
<evidence type="ECO:0000313" key="2">
    <source>
        <dbReference type="Proteomes" id="UP000027337"/>
    </source>
</evidence>
<evidence type="ECO:0000313" key="1">
    <source>
        <dbReference type="EMBL" id="KAJ04279.1"/>
    </source>
</evidence>
<name>A0A061SWN9_9RHOB</name>
<dbReference type="RefSeq" id="WP_037905789.1">
    <property type="nucleotide sequence ID" value="NZ_JEMU01000003.1"/>
</dbReference>
<organism evidence="1 2">
    <name type="scientific">Sulfitobacter mediterraneus</name>
    <dbReference type="NCBI Taxonomy" id="83219"/>
    <lineage>
        <taxon>Bacteria</taxon>
        <taxon>Pseudomonadati</taxon>
        <taxon>Pseudomonadota</taxon>
        <taxon>Alphaproteobacteria</taxon>
        <taxon>Rhodobacterales</taxon>
        <taxon>Roseobacteraceae</taxon>
        <taxon>Sulfitobacter</taxon>
    </lineage>
</organism>
<sequence length="247" mass="27669">MRDKTPDRVISLFGADGSPLNYLSAIVYAFSVFPDDERSRAQVLNIFDLEKAAYHQNKVDFEYSELVKALLVWADNRAGQRYAAGLTMLAFQTLFFEGDGEVTLYRAAQVVEAALGKATEQNARPLNIVQFEKGESKVKGVRVPTGRRDIEKAYRKYESVSHLLAADLLVTNSLKVLPIFERNIHMDAVLINTAAAIERAMLEREPDQFRSPWRVLPSINAHTADLGAVEFEGEFVDFLRAGLEIDG</sequence>
<protein>
    <submittedName>
        <fullName evidence="1">Uncharacterized protein</fullName>
    </submittedName>
</protein>
<keyword evidence="2" id="KW-1185">Reference proteome</keyword>
<dbReference type="Proteomes" id="UP000027337">
    <property type="component" value="Unassembled WGS sequence"/>
</dbReference>
<gene>
    <name evidence="1" type="ORF">PM02_04685</name>
</gene>
<proteinExistence type="predicted"/>
<accession>A0A061SWN9</accession>
<comment type="caution">
    <text evidence="1">The sequence shown here is derived from an EMBL/GenBank/DDBJ whole genome shotgun (WGS) entry which is preliminary data.</text>
</comment>
<dbReference type="EMBL" id="JEMU01000003">
    <property type="protein sequence ID" value="KAJ04279.1"/>
    <property type="molecule type" value="Genomic_DNA"/>
</dbReference>
<dbReference type="AlphaFoldDB" id="A0A061SWN9"/>